<feature type="transmembrane region" description="Helical" evidence="8">
    <location>
        <begin position="242"/>
        <end position="261"/>
    </location>
</feature>
<evidence type="ECO:0000256" key="4">
    <source>
        <dbReference type="ARBA" id="ARBA00022519"/>
    </source>
</evidence>
<dbReference type="PANTHER" id="PTHR43357">
    <property type="entry name" value="INNER MEMBRANE ABC TRANSPORTER PERMEASE PROTEIN YDCV"/>
    <property type="match status" value="1"/>
</dbReference>
<feature type="transmembrane region" description="Helical" evidence="8">
    <location>
        <begin position="517"/>
        <end position="535"/>
    </location>
</feature>
<dbReference type="InterPro" id="IPR035906">
    <property type="entry name" value="MetI-like_sf"/>
</dbReference>
<feature type="transmembrane region" description="Helical" evidence="8">
    <location>
        <begin position="93"/>
        <end position="113"/>
    </location>
</feature>
<dbReference type="Gene3D" id="1.10.3720.10">
    <property type="entry name" value="MetI-like"/>
    <property type="match status" value="2"/>
</dbReference>
<dbReference type="EMBL" id="JACYFT010000002">
    <property type="protein sequence ID" value="MBD8051253.1"/>
    <property type="molecule type" value="Genomic_DNA"/>
</dbReference>
<evidence type="ECO:0000256" key="1">
    <source>
        <dbReference type="ARBA" id="ARBA00004429"/>
    </source>
</evidence>
<feature type="transmembrane region" description="Helical" evidence="8">
    <location>
        <begin position="144"/>
        <end position="163"/>
    </location>
</feature>
<dbReference type="GO" id="GO:0055085">
    <property type="term" value="P:transmembrane transport"/>
    <property type="evidence" value="ECO:0007669"/>
    <property type="project" value="InterPro"/>
</dbReference>
<dbReference type="SUPFAM" id="SSF161098">
    <property type="entry name" value="MetI-like"/>
    <property type="match status" value="2"/>
</dbReference>
<evidence type="ECO:0000256" key="5">
    <source>
        <dbReference type="ARBA" id="ARBA00022692"/>
    </source>
</evidence>
<dbReference type="AlphaFoldDB" id="A0A927FJJ9"/>
<keyword evidence="3" id="KW-1003">Cell membrane</keyword>
<feature type="transmembrane region" description="Helical" evidence="8">
    <location>
        <begin position="57"/>
        <end position="86"/>
    </location>
</feature>
<feature type="transmembrane region" description="Helical" evidence="8">
    <location>
        <begin position="409"/>
        <end position="431"/>
    </location>
</feature>
<keyword evidence="2 8" id="KW-0813">Transport</keyword>
<comment type="similarity">
    <text evidence="8">Belongs to the binding-protein-dependent transport system permease family.</text>
</comment>
<reference evidence="10" key="1">
    <citation type="submission" date="2020-09" db="EMBL/GenBank/DDBJ databases">
        <title>Genome seq and assembly of Limnohabitants sp.</title>
        <authorList>
            <person name="Chhetri G."/>
        </authorList>
    </citation>
    <scope>NUCLEOTIDE SEQUENCE</scope>
    <source>
        <strain evidence="10">JUR4</strain>
    </source>
</reference>
<proteinExistence type="inferred from homology"/>
<evidence type="ECO:0000256" key="8">
    <source>
        <dbReference type="RuleBase" id="RU363032"/>
    </source>
</evidence>
<dbReference type="RefSeq" id="WP_191819701.1">
    <property type="nucleotide sequence ID" value="NZ_JACYFT010000002.1"/>
</dbReference>
<feature type="transmembrane region" description="Helical" evidence="8">
    <location>
        <begin position="295"/>
        <end position="322"/>
    </location>
</feature>
<name>A0A927FJJ9_9BURK</name>
<dbReference type="PROSITE" id="PS50928">
    <property type="entry name" value="ABC_TM1"/>
    <property type="match status" value="2"/>
</dbReference>
<evidence type="ECO:0000259" key="9">
    <source>
        <dbReference type="PROSITE" id="PS50928"/>
    </source>
</evidence>
<comment type="caution">
    <text evidence="10">The sequence shown here is derived from an EMBL/GenBank/DDBJ whole genome shotgun (WGS) entry which is preliminary data.</text>
</comment>
<evidence type="ECO:0000256" key="7">
    <source>
        <dbReference type="ARBA" id="ARBA00023136"/>
    </source>
</evidence>
<keyword evidence="7 8" id="KW-0472">Membrane</keyword>
<keyword evidence="5 8" id="KW-0812">Transmembrane</keyword>
<feature type="transmembrane region" description="Helical" evidence="8">
    <location>
        <begin position="373"/>
        <end position="397"/>
    </location>
</feature>
<dbReference type="Proteomes" id="UP000647424">
    <property type="component" value="Unassembled WGS sequence"/>
</dbReference>
<feature type="transmembrane region" description="Helical" evidence="8">
    <location>
        <begin position="192"/>
        <end position="210"/>
    </location>
</feature>
<dbReference type="GO" id="GO:0005886">
    <property type="term" value="C:plasma membrane"/>
    <property type="evidence" value="ECO:0007669"/>
    <property type="project" value="UniProtKB-SubCell"/>
</dbReference>
<accession>A0A927FJJ9</accession>
<dbReference type="InterPro" id="IPR000515">
    <property type="entry name" value="MetI-like"/>
</dbReference>
<keyword evidence="6 8" id="KW-1133">Transmembrane helix</keyword>
<feature type="domain" description="ABC transmembrane type-1" evidence="9">
    <location>
        <begin position="58"/>
        <end position="263"/>
    </location>
</feature>
<organism evidence="10 11">
    <name type="scientific">Limnohabitans radicicola</name>
    <dbReference type="NCBI Taxonomy" id="2771427"/>
    <lineage>
        <taxon>Bacteria</taxon>
        <taxon>Pseudomonadati</taxon>
        <taxon>Pseudomonadota</taxon>
        <taxon>Betaproteobacteria</taxon>
        <taxon>Burkholderiales</taxon>
        <taxon>Comamonadaceae</taxon>
        <taxon>Limnohabitans</taxon>
    </lineage>
</organism>
<evidence type="ECO:0000256" key="2">
    <source>
        <dbReference type="ARBA" id="ARBA00022448"/>
    </source>
</evidence>
<evidence type="ECO:0000256" key="6">
    <source>
        <dbReference type="ARBA" id="ARBA00022989"/>
    </source>
</evidence>
<sequence length="544" mass="58758">MSRTLTRGFAGFPSLLFALLALILALPVLAVLGSWLQWGGDSAQILQEMARTVLPDYAFTTLGLCLMVALGVTVLGLCTAVLVTLFDFPGRGAFEWLLLLPLAMPAYVVAYAYTDFLQWGGPLQVALRDLLGVQGRLWPDVRSVWGAALVFTLSLYPYVYLLARTALVERAGGLMEAARLLGAPLTRRIREIALPLARPAVAAGVALALMETLADYGVSSYFGIQTFTAGIYKAWLAMDNRIAAAQLATVLLAVVVLLLQLEQRAQKRMRFNQARGSRQSSAEAQPVRLRGGPRVLAWSLCALPVILGFVLPVLILCHAMWAEASELPWTRFVQWALTSLRLGAVTAVLAVWVALALAFSVRTRANALSRTAMQLVGLGYAIPGAVVVVGLLLPVGWIQQTWPASQAGAWVTATALGLVWAYLVRFCAVALQSVQSGYARIPGSLDDSARMLGVTGWGLLHRVHAPMLRRTLIAALLLVFVDVMKELPATMVLRPFNSDTLAVVAYQLARDERLGEAALPSLALVLVGLIPVILLSRTLRSSRS</sequence>
<gene>
    <name evidence="10" type="ORF">IC609_11905</name>
</gene>
<keyword evidence="11" id="KW-1185">Reference proteome</keyword>
<dbReference type="FunFam" id="1.10.3720.10:FF:000088">
    <property type="entry name" value="Iron(III) ABC transporter, permease protein"/>
    <property type="match status" value="1"/>
</dbReference>
<feature type="domain" description="ABC transmembrane type-1" evidence="9">
    <location>
        <begin position="336"/>
        <end position="535"/>
    </location>
</feature>
<dbReference type="CDD" id="cd06261">
    <property type="entry name" value="TM_PBP2"/>
    <property type="match status" value="2"/>
</dbReference>
<dbReference type="PANTHER" id="PTHR43357:SF3">
    <property type="entry name" value="FE(3+)-TRANSPORT SYSTEM PERMEASE PROTEIN FBPB 2"/>
    <property type="match status" value="1"/>
</dbReference>
<evidence type="ECO:0000313" key="10">
    <source>
        <dbReference type="EMBL" id="MBD8051253.1"/>
    </source>
</evidence>
<protein>
    <submittedName>
        <fullName evidence="10">Iron ABC transporter permease</fullName>
    </submittedName>
</protein>
<feature type="transmembrane region" description="Helical" evidence="8">
    <location>
        <begin position="467"/>
        <end position="484"/>
    </location>
</feature>
<keyword evidence="4" id="KW-0997">Cell inner membrane</keyword>
<evidence type="ECO:0000313" key="11">
    <source>
        <dbReference type="Proteomes" id="UP000647424"/>
    </source>
</evidence>
<feature type="transmembrane region" description="Helical" evidence="8">
    <location>
        <begin position="342"/>
        <end position="361"/>
    </location>
</feature>
<comment type="subcellular location">
    <subcellularLocation>
        <location evidence="1">Cell inner membrane</location>
        <topology evidence="1">Multi-pass membrane protein</topology>
    </subcellularLocation>
    <subcellularLocation>
        <location evidence="8">Cell membrane</location>
        <topology evidence="8">Multi-pass membrane protein</topology>
    </subcellularLocation>
</comment>
<dbReference type="Pfam" id="PF00528">
    <property type="entry name" value="BPD_transp_1"/>
    <property type="match status" value="1"/>
</dbReference>
<evidence type="ECO:0000256" key="3">
    <source>
        <dbReference type="ARBA" id="ARBA00022475"/>
    </source>
</evidence>